<reference evidence="2" key="1">
    <citation type="journal article" date="2023" name="Plants (Basel)">
        <title>Genomic Analysis of Leptolyngbya boryana CZ1 Reveals Efficient Carbon Fixation Modules.</title>
        <authorList>
            <person name="Bai X."/>
            <person name="Wang H."/>
            <person name="Cheng W."/>
            <person name="Wang J."/>
            <person name="Ma M."/>
            <person name="Hu H."/>
            <person name="Song Z."/>
            <person name="Ma H."/>
            <person name="Fan Y."/>
            <person name="Du C."/>
            <person name="Xu J."/>
        </authorList>
    </citation>
    <scope>NUCLEOTIDE SEQUENCE</scope>
    <source>
        <strain evidence="2">CZ1</strain>
    </source>
</reference>
<evidence type="ECO:0000259" key="1">
    <source>
        <dbReference type="Pfam" id="PF05685"/>
    </source>
</evidence>
<dbReference type="RefSeq" id="WP_316426045.1">
    <property type="nucleotide sequence ID" value="NZ_CP130144.1"/>
</dbReference>
<dbReference type="SUPFAM" id="SSF52980">
    <property type="entry name" value="Restriction endonuclease-like"/>
    <property type="match status" value="1"/>
</dbReference>
<dbReference type="InterPro" id="IPR011335">
    <property type="entry name" value="Restrct_endonuc-II-like"/>
</dbReference>
<dbReference type="InterPro" id="IPR008538">
    <property type="entry name" value="Uma2"/>
</dbReference>
<name>A0AA97ANA0_LEPBY</name>
<dbReference type="EMBL" id="CP130144">
    <property type="protein sequence ID" value="WNZ43839.1"/>
    <property type="molecule type" value="Genomic_DNA"/>
</dbReference>
<accession>A0AA97ANA0</accession>
<proteinExistence type="predicted"/>
<evidence type="ECO:0000313" key="2">
    <source>
        <dbReference type="EMBL" id="WNZ43839.1"/>
    </source>
</evidence>
<organism evidence="2">
    <name type="scientific">Leptolyngbya boryana CZ1</name>
    <dbReference type="NCBI Taxonomy" id="3060204"/>
    <lineage>
        <taxon>Bacteria</taxon>
        <taxon>Bacillati</taxon>
        <taxon>Cyanobacteriota</taxon>
        <taxon>Cyanophyceae</taxon>
        <taxon>Leptolyngbyales</taxon>
        <taxon>Leptolyngbyaceae</taxon>
        <taxon>Leptolyngbya group</taxon>
        <taxon>Leptolyngbya</taxon>
    </lineage>
</organism>
<keyword evidence="2" id="KW-0540">Nuclease</keyword>
<gene>
    <name evidence="2" type="ORF">Q2T42_18530</name>
</gene>
<keyword evidence="2" id="KW-0378">Hydrolase</keyword>
<dbReference type="AlphaFoldDB" id="A0AA97ANA0"/>
<dbReference type="InterPro" id="IPR012296">
    <property type="entry name" value="Nuclease_put_TT1808"/>
</dbReference>
<sequence length="195" mass="22276">MELTLPLKLDLQHVHLTDEQFYQLCINNPEWNIEQNAKGALIVMPPVGGESGEREADYIIDLGNWNRQTQLGKVFSSSTIFRLPNGGSRSPDAAWVELSRWQALTPEQRKKFPPIAPDFVIELRSATDNLATLQEKMQEYLESGVRLGWLLNPQDQQVEIYRQGQEKEVRSLPTLLSGETVLPGFELQVDRFIEE</sequence>
<keyword evidence="2" id="KW-0255">Endonuclease</keyword>
<dbReference type="PANTHER" id="PTHR34107">
    <property type="entry name" value="SLL0198 PROTEIN-RELATED"/>
    <property type="match status" value="1"/>
</dbReference>
<feature type="domain" description="Putative restriction endonuclease" evidence="1">
    <location>
        <begin position="19"/>
        <end position="189"/>
    </location>
</feature>
<protein>
    <submittedName>
        <fullName evidence="2">Uma2 family endonuclease</fullName>
    </submittedName>
</protein>
<dbReference type="Gene3D" id="3.90.1570.10">
    <property type="entry name" value="tt1808, chain A"/>
    <property type="match status" value="1"/>
</dbReference>
<dbReference type="PANTHER" id="PTHR34107:SF6">
    <property type="entry name" value="SLR0981 PROTEIN"/>
    <property type="match status" value="1"/>
</dbReference>
<reference evidence="2" key="2">
    <citation type="submission" date="2023-07" db="EMBL/GenBank/DDBJ databases">
        <authorList>
            <person name="Bai X.-H."/>
            <person name="Wang H.-H."/>
            <person name="Wang J."/>
            <person name="Ma M.-Y."/>
            <person name="Hu H.-H."/>
            <person name="Song Z.-L."/>
            <person name="Ma H.-G."/>
            <person name="Fan Y."/>
            <person name="Du C.-Y."/>
            <person name="Xu J.-C."/>
        </authorList>
    </citation>
    <scope>NUCLEOTIDE SEQUENCE</scope>
    <source>
        <strain evidence="2">CZ1</strain>
    </source>
</reference>
<dbReference type="CDD" id="cd06260">
    <property type="entry name" value="DUF820-like"/>
    <property type="match status" value="1"/>
</dbReference>
<dbReference type="Pfam" id="PF05685">
    <property type="entry name" value="Uma2"/>
    <property type="match status" value="1"/>
</dbReference>
<dbReference type="GO" id="GO:0004519">
    <property type="term" value="F:endonuclease activity"/>
    <property type="evidence" value="ECO:0007669"/>
    <property type="project" value="UniProtKB-KW"/>
</dbReference>